<comment type="caution">
    <text evidence="1">The sequence shown here is derived from an EMBL/GenBank/DDBJ whole genome shotgun (WGS) entry which is preliminary data.</text>
</comment>
<protein>
    <submittedName>
        <fullName evidence="1">DUF4286 family protein</fullName>
    </submittedName>
</protein>
<gene>
    <name evidence="1" type="ORF">EO244_02420</name>
</gene>
<dbReference type="EMBL" id="SAXA01000002">
    <property type="protein sequence ID" value="RXQ96504.1"/>
    <property type="molecule type" value="Genomic_DNA"/>
</dbReference>
<sequence>MIIYNTSYILHSTIENEFCKWMKDKFIPLIKETGTFSQDYFCKVMVQQEDGSQTYSLQLFFKNKVQLDKYRNDFEPRCKSIFVAKYQTNIMTFSSTMFEHGESH</sequence>
<evidence type="ECO:0000313" key="2">
    <source>
        <dbReference type="Proteomes" id="UP000289703"/>
    </source>
</evidence>
<keyword evidence="2" id="KW-1185">Reference proteome</keyword>
<reference evidence="1 2" key="1">
    <citation type="submission" date="2019-01" db="EMBL/GenBank/DDBJ databases">
        <title>Ancylomarina salipaludis sp. nov., isolated from a salt marsh.</title>
        <authorList>
            <person name="Yoon J.-H."/>
        </authorList>
    </citation>
    <scope>NUCLEOTIDE SEQUENCE [LARGE SCALE GENOMIC DNA]</scope>
    <source>
        <strain evidence="1 2">SHSM-M15</strain>
    </source>
</reference>
<dbReference type="AlphaFoldDB" id="A0A4Q1JP46"/>
<dbReference type="RefSeq" id="WP_129252594.1">
    <property type="nucleotide sequence ID" value="NZ_SAXA01000002.1"/>
</dbReference>
<organism evidence="1 2">
    <name type="scientific">Ancylomarina salipaludis</name>
    <dbReference type="NCBI Taxonomy" id="2501299"/>
    <lineage>
        <taxon>Bacteria</taxon>
        <taxon>Pseudomonadati</taxon>
        <taxon>Bacteroidota</taxon>
        <taxon>Bacteroidia</taxon>
        <taxon>Marinilabiliales</taxon>
        <taxon>Marinifilaceae</taxon>
        <taxon>Ancylomarina</taxon>
    </lineage>
</organism>
<dbReference type="OrthoDB" id="1121837at2"/>
<evidence type="ECO:0000313" key="1">
    <source>
        <dbReference type="EMBL" id="RXQ96504.1"/>
    </source>
</evidence>
<accession>A0A4Q1JP46</accession>
<dbReference type="InterPro" id="IPR025563">
    <property type="entry name" value="DUF4286"/>
</dbReference>
<dbReference type="Pfam" id="PF14114">
    <property type="entry name" value="DUF4286"/>
    <property type="match status" value="1"/>
</dbReference>
<name>A0A4Q1JP46_9BACT</name>
<proteinExistence type="predicted"/>
<dbReference type="Proteomes" id="UP000289703">
    <property type="component" value="Unassembled WGS sequence"/>
</dbReference>